<dbReference type="InterPro" id="IPR007110">
    <property type="entry name" value="Ig-like_dom"/>
</dbReference>
<evidence type="ECO:0000256" key="6">
    <source>
        <dbReference type="ARBA" id="ARBA00023157"/>
    </source>
</evidence>
<feature type="domain" description="Ig-like" evidence="9">
    <location>
        <begin position="131"/>
        <end position="204"/>
    </location>
</feature>
<dbReference type="Ensembl" id="ENSLCAT00010048522.1">
    <property type="protein sequence ID" value="ENSLCAP00010047359.1"/>
    <property type="gene ID" value="ENSLCAG00010021981.1"/>
</dbReference>
<sequence>ALIQTAEVPQQISVNVVEVGGNVTLQCQISEKEGQFFNWYRQTPGYMVQTVAKGTYSKQTLTGQFDNSRFKVTEGEAEYLLTINNVTKEDEATYFCQSGAAYSQSFVNGTYLAVNDQNQQKSVHVKQSPETASCSLLSKNKETRVQCPGEHSVHWFRAGSGGSHPGIIYTQRNRCDEQEERSCVYSLSKTIQDSSDSGTYYCAVVTCGEILFGEGTKVETRQEWSPVVIVLSVLLALCVTVISILVFARD</sequence>
<evidence type="ECO:0000259" key="9">
    <source>
        <dbReference type="PROSITE" id="PS50835"/>
    </source>
</evidence>
<keyword evidence="11" id="KW-1185">Reference proteome</keyword>
<dbReference type="GO" id="GO:0005886">
    <property type="term" value="C:plasma membrane"/>
    <property type="evidence" value="ECO:0007669"/>
    <property type="project" value="UniProtKB-SubCell"/>
</dbReference>
<dbReference type="GeneTree" id="ENSGT01030000234530"/>
<keyword evidence="4" id="KW-0391">Immunity</keyword>
<dbReference type="CDD" id="cd00099">
    <property type="entry name" value="IgV"/>
    <property type="match status" value="1"/>
</dbReference>
<dbReference type="Proteomes" id="UP000314980">
    <property type="component" value="Unassembled WGS sequence"/>
</dbReference>
<keyword evidence="7" id="KW-0325">Glycoprotein</keyword>
<accession>A0A4W6FAY5</accession>
<name>A0A4W6FAY5_LATCA</name>
<evidence type="ECO:0000256" key="2">
    <source>
        <dbReference type="ARBA" id="ARBA00022475"/>
    </source>
</evidence>
<evidence type="ECO:0000256" key="1">
    <source>
        <dbReference type="ARBA" id="ARBA00004236"/>
    </source>
</evidence>
<keyword evidence="8" id="KW-1133">Transmembrane helix</keyword>
<keyword evidence="6" id="KW-1015">Disulfide bond</keyword>
<evidence type="ECO:0000313" key="11">
    <source>
        <dbReference type="Proteomes" id="UP000314980"/>
    </source>
</evidence>
<evidence type="ECO:0000313" key="10">
    <source>
        <dbReference type="Ensembl" id="ENSLCAP00010047359.1"/>
    </source>
</evidence>
<evidence type="ECO:0000256" key="5">
    <source>
        <dbReference type="ARBA" id="ARBA00023136"/>
    </source>
</evidence>
<dbReference type="InterPro" id="IPR013783">
    <property type="entry name" value="Ig-like_fold"/>
</dbReference>
<dbReference type="InterPro" id="IPR013106">
    <property type="entry name" value="Ig_V-set"/>
</dbReference>
<dbReference type="FunCoup" id="A0A4W6FAY5">
    <property type="interactions" value="26"/>
</dbReference>
<protein>
    <recommendedName>
        <fullName evidence="9">Ig-like domain-containing protein</fullName>
    </recommendedName>
</protein>
<dbReference type="PROSITE" id="PS50835">
    <property type="entry name" value="IG_LIKE"/>
    <property type="match status" value="2"/>
</dbReference>
<dbReference type="InterPro" id="IPR036179">
    <property type="entry name" value="Ig-like_dom_sf"/>
</dbReference>
<organism evidence="10 11">
    <name type="scientific">Lates calcarifer</name>
    <name type="common">Barramundi</name>
    <name type="synonym">Holocentrus calcarifer</name>
    <dbReference type="NCBI Taxonomy" id="8187"/>
    <lineage>
        <taxon>Eukaryota</taxon>
        <taxon>Metazoa</taxon>
        <taxon>Chordata</taxon>
        <taxon>Craniata</taxon>
        <taxon>Vertebrata</taxon>
        <taxon>Euteleostomi</taxon>
        <taxon>Actinopterygii</taxon>
        <taxon>Neopterygii</taxon>
        <taxon>Teleostei</taxon>
        <taxon>Neoteleostei</taxon>
        <taxon>Acanthomorphata</taxon>
        <taxon>Carangaria</taxon>
        <taxon>Carangaria incertae sedis</taxon>
        <taxon>Centropomidae</taxon>
        <taxon>Lates</taxon>
    </lineage>
</organism>
<dbReference type="GO" id="GO:0002376">
    <property type="term" value="P:immune system process"/>
    <property type="evidence" value="ECO:0007669"/>
    <property type="project" value="UniProtKB-KW"/>
</dbReference>
<dbReference type="Pfam" id="PF07686">
    <property type="entry name" value="V-set"/>
    <property type="match status" value="1"/>
</dbReference>
<dbReference type="SUPFAM" id="SSF48726">
    <property type="entry name" value="Immunoglobulin"/>
    <property type="match status" value="2"/>
</dbReference>
<feature type="transmembrane region" description="Helical" evidence="8">
    <location>
        <begin position="224"/>
        <end position="248"/>
    </location>
</feature>
<dbReference type="AlphaFoldDB" id="A0A4W6FAY5"/>
<evidence type="ECO:0000256" key="4">
    <source>
        <dbReference type="ARBA" id="ARBA00022859"/>
    </source>
</evidence>
<dbReference type="Gene3D" id="2.60.40.10">
    <property type="entry name" value="Immunoglobulins"/>
    <property type="match status" value="2"/>
</dbReference>
<keyword evidence="3" id="KW-0732">Signal</keyword>
<dbReference type="SMART" id="SM00409">
    <property type="entry name" value="IG"/>
    <property type="match status" value="2"/>
</dbReference>
<dbReference type="InterPro" id="IPR052051">
    <property type="entry name" value="TCR_complex_component"/>
</dbReference>
<proteinExistence type="predicted"/>
<keyword evidence="2" id="KW-1003">Cell membrane</keyword>
<reference evidence="10" key="3">
    <citation type="submission" date="2025-09" db="UniProtKB">
        <authorList>
            <consortium name="Ensembl"/>
        </authorList>
    </citation>
    <scope>IDENTIFICATION</scope>
</reference>
<dbReference type="GO" id="GO:0009617">
    <property type="term" value="P:response to bacterium"/>
    <property type="evidence" value="ECO:0007669"/>
    <property type="project" value="TreeGrafter"/>
</dbReference>
<keyword evidence="5 8" id="KW-0472">Membrane</keyword>
<evidence type="ECO:0000256" key="3">
    <source>
        <dbReference type="ARBA" id="ARBA00022729"/>
    </source>
</evidence>
<reference evidence="11" key="1">
    <citation type="submission" date="2015-09" db="EMBL/GenBank/DDBJ databases">
        <authorList>
            <person name="Sai Rama Sridatta P."/>
        </authorList>
    </citation>
    <scope>NUCLEOTIDE SEQUENCE [LARGE SCALE GENOMIC DNA]</scope>
</reference>
<dbReference type="SMART" id="SM00406">
    <property type="entry name" value="IGv"/>
    <property type="match status" value="1"/>
</dbReference>
<reference evidence="10" key="2">
    <citation type="submission" date="2025-08" db="UniProtKB">
        <authorList>
            <consortium name="Ensembl"/>
        </authorList>
    </citation>
    <scope>IDENTIFICATION</scope>
</reference>
<keyword evidence="8" id="KW-0812">Transmembrane</keyword>
<dbReference type="InterPro" id="IPR003599">
    <property type="entry name" value="Ig_sub"/>
</dbReference>
<comment type="subcellular location">
    <subcellularLocation>
        <location evidence="1">Cell membrane</location>
    </subcellularLocation>
</comment>
<dbReference type="PANTHER" id="PTHR19433">
    <property type="entry name" value="T-CELL RECEPTOR ALPHA CHAIN V REGION-RELATED"/>
    <property type="match status" value="1"/>
</dbReference>
<evidence type="ECO:0000256" key="7">
    <source>
        <dbReference type="ARBA" id="ARBA00023180"/>
    </source>
</evidence>
<feature type="domain" description="Ig-like" evidence="9">
    <location>
        <begin position="9"/>
        <end position="108"/>
    </location>
</feature>
<dbReference type="PANTHER" id="PTHR19433:SF111">
    <property type="entry name" value="T CELL RECEPTOR ALPHA VARIABLE 4"/>
    <property type="match status" value="1"/>
</dbReference>
<dbReference type="InParanoid" id="A0A4W6FAY5"/>
<evidence type="ECO:0000256" key="8">
    <source>
        <dbReference type="SAM" id="Phobius"/>
    </source>
</evidence>